<dbReference type="AlphaFoldDB" id="A0A2V4C3H3"/>
<proteinExistence type="predicted"/>
<protein>
    <submittedName>
        <fullName evidence="1">Uncharacterized protein</fullName>
    </submittedName>
</protein>
<dbReference type="RefSeq" id="WP_110347187.1">
    <property type="nucleotide sequence ID" value="NZ_QJHL01000003.1"/>
</dbReference>
<sequence>MIILLIIVVAFYCYKQFQKNRNIKTVNPNEINQGPIIHNELSHEQIEKIKKIQATFADVYKISLEETITNFKRDRNPDNEIEIWLNMVHAYEKFILKDSEITLNKKSEVFKLILMRSMMDEKEAIKETDCKILNEKEITEILSYYIFKSAPLLIK</sequence>
<dbReference type="Proteomes" id="UP000247681">
    <property type="component" value="Unassembled WGS sequence"/>
</dbReference>
<evidence type="ECO:0000313" key="2">
    <source>
        <dbReference type="Proteomes" id="UP000247681"/>
    </source>
</evidence>
<organism evidence="1 2">
    <name type="scientific">Flavobacterium hydrophilum</name>
    <dbReference type="NCBI Taxonomy" id="2211445"/>
    <lineage>
        <taxon>Bacteria</taxon>
        <taxon>Pseudomonadati</taxon>
        <taxon>Bacteroidota</taxon>
        <taxon>Flavobacteriia</taxon>
        <taxon>Flavobacteriales</taxon>
        <taxon>Flavobacteriaceae</taxon>
        <taxon>Flavobacterium</taxon>
    </lineage>
</organism>
<dbReference type="OrthoDB" id="793644at2"/>
<gene>
    <name evidence="1" type="ORF">DMB68_13410</name>
</gene>
<dbReference type="EMBL" id="QJHL01000003">
    <property type="protein sequence ID" value="PXY44460.1"/>
    <property type="molecule type" value="Genomic_DNA"/>
</dbReference>
<accession>A0A2V4C3H3</accession>
<keyword evidence="2" id="KW-1185">Reference proteome</keyword>
<evidence type="ECO:0000313" key="1">
    <source>
        <dbReference type="EMBL" id="PXY44460.1"/>
    </source>
</evidence>
<name>A0A2V4C3H3_9FLAO</name>
<reference evidence="1 2" key="1">
    <citation type="submission" date="2018-05" db="EMBL/GenBank/DDBJ databases">
        <title>Flavobacterium sp. strain IMCC34758, incomplete genome.</title>
        <authorList>
            <person name="Joung Y."/>
        </authorList>
    </citation>
    <scope>NUCLEOTIDE SEQUENCE [LARGE SCALE GENOMIC DNA]</scope>
    <source>
        <strain evidence="1 2">IMCC34758</strain>
    </source>
</reference>
<comment type="caution">
    <text evidence="1">The sequence shown here is derived from an EMBL/GenBank/DDBJ whole genome shotgun (WGS) entry which is preliminary data.</text>
</comment>